<comment type="similarity">
    <text evidence="1">Belongs to the STXBP/unc-18/SEC1 family.</text>
</comment>
<dbReference type="GO" id="GO:0016192">
    <property type="term" value="P:vesicle-mediated transport"/>
    <property type="evidence" value="ECO:0007669"/>
    <property type="project" value="InterPro"/>
</dbReference>
<name>A0A6P7X1J2_9AMPH</name>
<dbReference type="RefSeq" id="XP_030047236.1">
    <property type="nucleotide sequence ID" value="XM_030191376.1"/>
</dbReference>
<dbReference type="OrthoDB" id="549905at2759"/>
<proteinExistence type="inferred from homology"/>
<dbReference type="CTD" id="152579"/>
<dbReference type="Gene3D" id="3.40.50.1910">
    <property type="match status" value="1"/>
</dbReference>
<dbReference type="FunCoup" id="A0A6P7X1J2">
    <property type="interactions" value="359"/>
</dbReference>
<dbReference type="Pfam" id="PF00995">
    <property type="entry name" value="Sec1"/>
    <property type="match status" value="1"/>
</dbReference>
<dbReference type="InterPro" id="IPR027482">
    <property type="entry name" value="Sec1-like_dom2"/>
</dbReference>
<organism evidence="3 4">
    <name type="scientific">Microcaecilia unicolor</name>
    <dbReference type="NCBI Taxonomy" id="1415580"/>
    <lineage>
        <taxon>Eukaryota</taxon>
        <taxon>Metazoa</taxon>
        <taxon>Chordata</taxon>
        <taxon>Craniata</taxon>
        <taxon>Vertebrata</taxon>
        <taxon>Euteleostomi</taxon>
        <taxon>Amphibia</taxon>
        <taxon>Gymnophiona</taxon>
        <taxon>Siphonopidae</taxon>
        <taxon>Microcaecilia</taxon>
    </lineage>
</organism>
<sequence length="675" mass="75406">MAVADLASFCQQFWEQVFNKCKRALVFLDPECAESLHWVGGARRLLDAGALNVKEFSSFESGGSNQPKAVFVLSSLLQGRTVEIIRDIISLSAFQYCIVFTVLPHWLHLWANNANSEVEESFVFQQFEEKLCEWMGNMNYTAEVLYAPVLFAPLASHLCVTPSLASLFPLGSRDLNQLNCSRPEKKKFGSLSDVDFSSLPVKLQIQIKLLTSGLNHLFEYLDVREDCFAVGTFSKIIAGDLANCPHVKNRRKTAQNKASLVFIDRTLDLTGAVGHHGDSLVEKIISVLPRFPGHTNDVMVNTVELTALHAADGNSDTVAPGCLAQPNDPAAKTLWESLFSIKQKEAIMEVRRHLVEAASREKLPIKMSMGRVTPEQLSSYIQLFKKNVEALENHCGLLQLGLATAQTLKHPQYAKLDNFLAFERLLLQNIGDLQLPGVLNQLYPMIKSHSERKNDDYNLDDLLLLLVYIYSVVGEIPQQKELEVAEDKMTKKFVQVLCDEPELSSLSQKITGCESSSELTFSKAKIALDEIFKTLREITKSRIHMKHFNSVYVPGSNTRQASYKPLLKQVVEEIFNPDRSDCIDIEHMSAGITDLLKTGFSMFMKVNRPHPADHPLLILFVIGGVTVSEVKMVTDFIATHKPGVQVLVLSSKLLKPLDIPELLFATDHLNPDIGI</sequence>
<dbReference type="AlphaFoldDB" id="A0A6P7X1J2"/>
<dbReference type="InParanoid" id="A0A6P7X1J2"/>
<keyword evidence="3" id="KW-1185">Reference proteome</keyword>
<dbReference type="KEGG" id="muo:115461522"/>
<dbReference type="PANTHER" id="PTHR11679">
    <property type="entry name" value="VESICLE PROTEIN SORTING-ASSOCIATED"/>
    <property type="match status" value="1"/>
</dbReference>
<dbReference type="InterPro" id="IPR036045">
    <property type="entry name" value="Sec1-like_sf"/>
</dbReference>
<dbReference type="Gene3D" id="1.25.40.60">
    <property type="match status" value="1"/>
</dbReference>
<keyword evidence="2" id="KW-0653">Protein transport</keyword>
<evidence type="ECO:0000256" key="2">
    <source>
        <dbReference type="ARBA" id="ARBA00022927"/>
    </source>
</evidence>
<gene>
    <name evidence="4" type="primary">SCFD2</name>
</gene>
<dbReference type="InterPro" id="IPR001619">
    <property type="entry name" value="Sec1-like"/>
</dbReference>
<evidence type="ECO:0000313" key="4">
    <source>
        <dbReference type="RefSeq" id="XP_030047236.1"/>
    </source>
</evidence>
<keyword evidence="2" id="KW-0813">Transport</keyword>
<accession>A0A6P7X1J2</accession>
<reference evidence="4" key="1">
    <citation type="submission" date="2025-08" db="UniProtKB">
        <authorList>
            <consortium name="RefSeq"/>
        </authorList>
    </citation>
    <scope>IDENTIFICATION</scope>
</reference>
<dbReference type="SUPFAM" id="SSF56815">
    <property type="entry name" value="Sec1/munc18-like (SM) proteins"/>
    <property type="match status" value="1"/>
</dbReference>
<dbReference type="GO" id="GO:0015031">
    <property type="term" value="P:protein transport"/>
    <property type="evidence" value="ECO:0007669"/>
    <property type="project" value="UniProtKB-KW"/>
</dbReference>
<protein>
    <submittedName>
        <fullName evidence="4">Sec1 family domain-containing protein 2 isoform X1</fullName>
    </submittedName>
</protein>
<evidence type="ECO:0000256" key="1">
    <source>
        <dbReference type="ARBA" id="ARBA00009884"/>
    </source>
</evidence>
<dbReference type="GeneID" id="115461522"/>
<evidence type="ECO:0000313" key="3">
    <source>
        <dbReference type="Proteomes" id="UP000515156"/>
    </source>
</evidence>
<dbReference type="Proteomes" id="UP000515156">
    <property type="component" value="Chromosome 2"/>
</dbReference>